<evidence type="ECO:0000256" key="10">
    <source>
        <dbReference type="ARBA" id="ARBA00023136"/>
    </source>
</evidence>
<accession>A0A517XPM1</accession>
<evidence type="ECO:0000256" key="6">
    <source>
        <dbReference type="ARBA" id="ARBA00022801"/>
    </source>
</evidence>
<dbReference type="OrthoDB" id="255388at2"/>
<keyword evidence="4 11" id="KW-0812">Transmembrane</keyword>
<dbReference type="KEGG" id="uli:ETAA1_13730"/>
<feature type="domain" description="Peptidase M48" evidence="12">
    <location>
        <begin position="230"/>
        <end position="372"/>
    </location>
</feature>
<keyword evidence="6" id="KW-0378">Hydrolase</keyword>
<keyword evidence="5" id="KW-0479">Metal-binding</keyword>
<dbReference type="AlphaFoldDB" id="A0A517XPM1"/>
<dbReference type="GO" id="GO:0006508">
    <property type="term" value="P:proteolysis"/>
    <property type="evidence" value="ECO:0007669"/>
    <property type="project" value="UniProtKB-KW"/>
</dbReference>
<dbReference type="RefSeq" id="WP_145235440.1">
    <property type="nucleotide sequence ID" value="NZ_CP036273.1"/>
</dbReference>
<evidence type="ECO:0000313" key="13">
    <source>
        <dbReference type="EMBL" id="QDU19448.1"/>
    </source>
</evidence>
<evidence type="ECO:0000313" key="14">
    <source>
        <dbReference type="Proteomes" id="UP000319576"/>
    </source>
</evidence>
<evidence type="ECO:0000256" key="8">
    <source>
        <dbReference type="ARBA" id="ARBA00022989"/>
    </source>
</evidence>
<evidence type="ECO:0000256" key="3">
    <source>
        <dbReference type="ARBA" id="ARBA00022670"/>
    </source>
</evidence>
<dbReference type="GO" id="GO:0004222">
    <property type="term" value="F:metalloendopeptidase activity"/>
    <property type="evidence" value="ECO:0007669"/>
    <property type="project" value="InterPro"/>
</dbReference>
<dbReference type="PANTHER" id="PTHR43221:SF2">
    <property type="entry name" value="PROTEASE HTPX HOMOLOG"/>
    <property type="match status" value="1"/>
</dbReference>
<proteinExistence type="predicted"/>
<keyword evidence="10 11" id="KW-0472">Membrane</keyword>
<evidence type="ECO:0000259" key="12">
    <source>
        <dbReference type="Pfam" id="PF01435"/>
    </source>
</evidence>
<keyword evidence="8 11" id="KW-1133">Transmembrane helix</keyword>
<keyword evidence="2" id="KW-1003">Cell membrane</keyword>
<reference evidence="13 14" key="1">
    <citation type="submission" date="2019-02" db="EMBL/GenBank/DDBJ databases">
        <title>Deep-cultivation of Planctomycetes and their phenomic and genomic characterization uncovers novel biology.</title>
        <authorList>
            <person name="Wiegand S."/>
            <person name="Jogler M."/>
            <person name="Boedeker C."/>
            <person name="Pinto D."/>
            <person name="Vollmers J."/>
            <person name="Rivas-Marin E."/>
            <person name="Kohn T."/>
            <person name="Peeters S.H."/>
            <person name="Heuer A."/>
            <person name="Rast P."/>
            <person name="Oberbeckmann S."/>
            <person name="Bunk B."/>
            <person name="Jeske O."/>
            <person name="Meyerdierks A."/>
            <person name="Storesund J.E."/>
            <person name="Kallscheuer N."/>
            <person name="Luecker S."/>
            <person name="Lage O.M."/>
            <person name="Pohl T."/>
            <person name="Merkel B.J."/>
            <person name="Hornburger P."/>
            <person name="Mueller R.-W."/>
            <person name="Bruemmer F."/>
            <person name="Labrenz M."/>
            <person name="Spormann A.M."/>
            <person name="Op den Camp H."/>
            <person name="Overmann J."/>
            <person name="Amann R."/>
            <person name="Jetten M.S.M."/>
            <person name="Mascher T."/>
            <person name="Medema M.H."/>
            <person name="Devos D.P."/>
            <person name="Kaster A.-K."/>
            <person name="Ovreas L."/>
            <person name="Rohde M."/>
            <person name="Galperin M.Y."/>
            <person name="Jogler C."/>
        </authorList>
    </citation>
    <scope>NUCLEOTIDE SEQUENCE [LARGE SCALE GENOMIC DNA]</scope>
    <source>
        <strain evidence="13 14">ETA_A1</strain>
    </source>
</reference>
<feature type="transmembrane region" description="Helical" evidence="11">
    <location>
        <begin position="159"/>
        <end position="180"/>
    </location>
</feature>
<feature type="transmembrane region" description="Helical" evidence="11">
    <location>
        <begin position="192"/>
        <end position="212"/>
    </location>
</feature>
<dbReference type="PANTHER" id="PTHR43221">
    <property type="entry name" value="PROTEASE HTPX"/>
    <property type="match status" value="1"/>
</dbReference>
<evidence type="ECO:0000256" key="2">
    <source>
        <dbReference type="ARBA" id="ARBA00022475"/>
    </source>
</evidence>
<dbReference type="InterPro" id="IPR050083">
    <property type="entry name" value="HtpX_protease"/>
</dbReference>
<evidence type="ECO:0000256" key="9">
    <source>
        <dbReference type="ARBA" id="ARBA00023049"/>
    </source>
</evidence>
<name>A0A517XPM1_9BACT</name>
<evidence type="ECO:0000256" key="1">
    <source>
        <dbReference type="ARBA" id="ARBA00001947"/>
    </source>
</evidence>
<feature type="transmembrane region" description="Helical" evidence="11">
    <location>
        <begin position="29"/>
        <end position="52"/>
    </location>
</feature>
<feature type="transmembrane region" description="Helical" evidence="11">
    <location>
        <begin position="118"/>
        <end position="138"/>
    </location>
</feature>
<comment type="cofactor">
    <cofactor evidence="1">
        <name>Zn(2+)</name>
        <dbReference type="ChEBI" id="CHEBI:29105"/>
    </cofactor>
</comment>
<dbReference type="InterPro" id="IPR001915">
    <property type="entry name" value="Peptidase_M48"/>
</dbReference>
<dbReference type="CDD" id="cd07345">
    <property type="entry name" value="M48A_Ste24p-like"/>
    <property type="match status" value="1"/>
</dbReference>
<keyword evidence="3 13" id="KW-0645">Protease</keyword>
<feature type="transmembrane region" description="Helical" evidence="11">
    <location>
        <begin position="339"/>
        <end position="357"/>
    </location>
</feature>
<evidence type="ECO:0000256" key="5">
    <source>
        <dbReference type="ARBA" id="ARBA00022723"/>
    </source>
</evidence>
<dbReference type="EMBL" id="CP036273">
    <property type="protein sequence ID" value="QDU19448.1"/>
    <property type="molecule type" value="Genomic_DNA"/>
</dbReference>
<sequence>MPILLVLFVTAACLPVPWPEPPLGLGAGGAAGLTAAAVAASLTAATTLRTWAVRRLRRDPNSRARVGRVYGRLRRLLSLVNLGLVGYAVVGLGWGWAVQNTLTVEHDGWEVLAPFAELAVPLPYFVLLAAGWVVYYDAEKALLAGGRGFPTRLGYVLGHVRFLGFLLALPLALYAGIQALGRFAPEVAGADAFRLASLAVLPVLAMTMPLLAKPLLGLKRLPDGPTRERLEALARRLRFTYTDLLLWPTHGTMANALIAGLLPRARYVVFTDRILDDFPPDEVDAIFGHEVGHQRHGHLWLYAAFFLLSVVDLTALAVWAQPKLAGWVGRAAAAEPWWVMVPTAGLAAYLFLVFGFLSRRCERQADVFGCRSVSCDDPGCEGHVPDTDFPAGGAGLCPTGIRTFVRALERVDLLQGSDDPAPDRPAARLLRGAVGWLRAWQHGPVKRRVGFLLTLADDPRRERRFQRRTVAVRAALMAALVAVLVVLGEAVGWRVLLSAL</sequence>
<feature type="transmembrane region" description="Helical" evidence="11">
    <location>
        <begin position="299"/>
        <end position="319"/>
    </location>
</feature>
<protein>
    <submittedName>
        <fullName evidence="13">Protease HtpX</fullName>
    </submittedName>
</protein>
<evidence type="ECO:0000256" key="4">
    <source>
        <dbReference type="ARBA" id="ARBA00022692"/>
    </source>
</evidence>
<evidence type="ECO:0000256" key="11">
    <source>
        <dbReference type="SAM" id="Phobius"/>
    </source>
</evidence>
<evidence type="ECO:0000256" key="7">
    <source>
        <dbReference type="ARBA" id="ARBA00022833"/>
    </source>
</evidence>
<feature type="transmembrane region" description="Helical" evidence="11">
    <location>
        <begin position="470"/>
        <end position="493"/>
    </location>
</feature>
<dbReference type="Gene3D" id="3.30.2010.10">
    <property type="entry name" value="Metalloproteases ('zincins'), catalytic domain"/>
    <property type="match status" value="1"/>
</dbReference>
<keyword evidence="7" id="KW-0862">Zinc</keyword>
<keyword evidence="9" id="KW-0482">Metalloprotease</keyword>
<keyword evidence="14" id="KW-1185">Reference proteome</keyword>
<gene>
    <name evidence="13" type="primary">htpX</name>
    <name evidence="13" type="ORF">ETAA1_13730</name>
</gene>
<dbReference type="Pfam" id="PF01435">
    <property type="entry name" value="Peptidase_M48"/>
    <property type="match status" value="1"/>
</dbReference>
<feature type="transmembrane region" description="Helical" evidence="11">
    <location>
        <begin position="73"/>
        <end position="98"/>
    </location>
</feature>
<dbReference type="Proteomes" id="UP000319576">
    <property type="component" value="Chromosome"/>
</dbReference>
<organism evidence="13 14">
    <name type="scientific">Urbifossiella limnaea</name>
    <dbReference type="NCBI Taxonomy" id="2528023"/>
    <lineage>
        <taxon>Bacteria</taxon>
        <taxon>Pseudomonadati</taxon>
        <taxon>Planctomycetota</taxon>
        <taxon>Planctomycetia</taxon>
        <taxon>Gemmatales</taxon>
        <taxon>Gemmataceae</taxon>
        <taxon>Urbifossiella</taxon>
    </lineage>
</organism>
<dbReference type="GO" id="GO:0046872">
    <property type="term" value="F:metal ion binding"/>
    <property type="evidence" value="ECO:0007669"/>
    <property type="project" value="UniProtKB-KW"/>
</dbReference>